<sequence length="391" mass="45071">MRKTVISILLLLILQSVTYAQDDLINKIKDNKSKKSNFQFTLVKQLDNTNVKNQGSSGTCWSYAGNSFLESEIYKKHNRVIDIAEIYTARRTYEEKAKIYVLMDGFVNYGDGGSLHDVINMYKKYGIVPQEAYTGLINGAIKNNFSEMQQELKEYLDKVKIQKAPINTNWTFNFSSILDKYIGKVPETFIYKGKMYTPKTFADEIVDLNPNDYIEISSFKDYEYYKSFYPPLPDNWSGDRMYNVPMHELTTIIDHALSTGYTVGWAADVSEPYFSWKNGVAYVPDTNIYSISSEEKANLFSHPKPEKIITEEMRQEAFNNKSTTDDHAMHIVGLAKDQNGKEYYLVKNSWGVSNDFQGYLYVTKNYVQFKSTAILVNKKAIPKKLYKKLSL</sequence>
<dbReference type="GO" id="GO:0009636">
    <property type="term" value="P:response to toxic substance"/>
    <property type="evidence" value="ECO:0007669"/>
    <property type="project" value="TreeGrafter"/>
</dbReference>
<keyword evidence="6" id="KW-0732">Signal</keyword>
<dbReference type="GO" id="GO:0006508">
    <property type="term" value="P:proteolysis"/>
    <property type="evidence" value="ECO:0007669"/>
    <property type="project" value="UniProtKB-KW"/>
</dbReference>
<dbReference type="InterPro" id="IPR000169">
    <property type="entry name" value="Pept_cys_AS"/>
</dbReference>
<evidence type="ECO:0000256" key="6">
    <source>
        <dbReference type="SAM" id="SignalP"/>
    </source>
</evidence>
<dbReference type="GO" id="GO:0043418">
    <property type="term" value="P:homocysteine catabolic process"/>
    <property type="evidence" value="ECO:0007669"/>
    <property type="project" value="TreeGrafter"/>
</dbReference>
<evidence type="ECO:0000256" key="2">
    <source>
        <dbReference type="ARBA" id="ARBA00022801"/>
    </source>
</evidence>
<feature type="active site" evidence="5">
    <location>
        <position position="327"/>
    </location>
</feature>
<evidence type="ECO:0000256" key="5">
    <source>
        <dbReference type="PIRSR" id="PIRSR005700-1"/>
    </source>
</evidence>
<dbReference type="STRING" id="1586267.GCA_001418685_01593"/>
<evidence type="ECO:0000313" key="8">
    <source>
        <dbReference type="Proteomes" id="UP000182761"/>
    </source>
</evidence>
<dbReference type="OrthoDB" id="9814054at2"/>
<gene>
    <name evidence="7" type="ORF">Ga0061079_11013</name>
</gene>
<dbReference type="Gene3D" id="3.90.70.10">
    <property type="entry name" value="Cysteine proteinases"/>
    <property type="match status" value="1"/>
</dbReference>
<proteinExistence type="inferred from homology"/>
<dbReference type="PANTHER" id="PTHR10363">
    <property type="entry name" value="BLEOMYCIN HYDROLASE"/>
    <property type="match status" value="1"/>
</dbReference>
<name>A0A0X3AQN9_9FLAO</name>
<dbReference type="Pfam" id="PF03051">
    <property type="entry name" value="Peptidase_C1_2"/>
    <property type="match status" value="1"/>
</dbReference>
<keyword evidence="1 4" id="KW-0645">Protease</keyword>
<comment type="similarity">
    <text evidence="4">Belongs to the peptidase C1 family.</text>
</comment>
<feature type="active site" evidence="5">
    <location>
        <position position="60"/>
    </location>
</feature>
<evidence type="ECO:0000256" key="3">
    <source>
        <dbReference type="ARBA" id="ARBA00022807"/>
    </source>
</evidence>
<evidence type="ECO:0000256" key="4">
    <source>
        <dbReference type="PIRNR" id="PIRNR005700"/>
    </source>
</evidence>
<keyword evidence="4" id="KW-0031">Aminopeptidase</keyword>
<dbReference type="AlphaFoldDB" id="A0A0X3AQN9"/>
<dbReference type="InterPro" id="IPR004134">
    <property type="entry name" value="Peptidase_C1B"/>
</dbReference>
<feature type="chain" id="PRO_5007049798" description="Aminopeptidase" evidence="6">
    <location>
        <begin position="21"/>
        <end position="391"/>
    </location>
</feature>
<evidence type="ECO:0000256" key="1">
    <source>
        <dbReference type="ARBA" id="ARBA00022670"/>
    </source>
</evidence>
<evidence type="ECO:0000313" key="7">
    <source>
        <dbReference type="EMBL" id="CVK16730.1"/>
    </source>
</evidence>
<organism evidence="7 8">
    <name type="scientific">Apibacter mensalis</name>
    <dbReference type="NCBI Taxonomy" id="1586267"/>
    <lineage>
        <taxon>Bacteria</taxon>
        <taxon>Pseudomonadati</taxon>
        <taxon>Bacteroidota</taxon>
        <taxon>Flavobacteriia</taxon>
        <taxon>Flavobacteriales</taxon>
        <taxon>Weeksellaceae</taxon>
        <taxon>Apibacter</taxon>
    </lineage>
</organism>
<protein>
    <recommendedName>
        <fullName evidence="4">Aminopeptidase</fullName>
    </recommendedName>
</protein>
<feature type="active site" evidence="5">
    <location>
        <position position="348"/>
    </location>
</feature>
<dbReference type="PIRSF" id="PIRSF005700">
    <property type="entry name" value="PepC"/>
    <property type="match status" value="1"/>
</dbReference>
<reference evidence="7 8" key="1">
    <citation type="submission" date="2016-01" db="EMBL/GenBank/DDBJ databases">
        <authorList>
            <person name="McClelland M."/>
            <person name="Jain A."/>
            <person name="Saraogi P."/>
            <person name="Mendelson R."/>
            <person name="Westerman R."/>
            <person name="SanMiguel P."/>
            <person name="Csonka L."/>
        </authorList>
    </citation>
    <scope>NUCLEOTIDE SEQUENCE [LARGE SCALE GENOMIC DNA]</scope>
    <source>
        <strain evidence="7 8">R-53146</strain>
    </source>
</reference>
<feature type="signal peptide" evidence="6">
    <location>
        <begin position="1"/>
        <end position="20"/>
    </location>
</feature>
<dbReference type="GO" id="GO:0070005">
    <property type="term" value="F:cysteine-type aminopeptidase activity"/>
    <property type="evidence" value="ECO:0007669"/>
    <property type="project" value="InterPro"/>
</dbReference>
<dbReference type="PROSITE" id="PS00139">
    <property type="entry name" value="THIOL_PROTEASE_CYS"/>
    <property type="match status" value="1"/>
</dbReference>
<dbReference type="InterPro" id="IPR038765">
    <property type="entry name" value="Papain-like_cys_pep_sf"/>
</dbReference>
<dbReference type="EMBL" id="FCOR01000010">
    <property type="protein sequence ID" value="CVK16730.1"/>
    <property type="molecule type" value="Genomic_DNA"/>
</dbReference>
<dbReference type="RefSeq" id="WP_055425919.1">
    <property type="nucleotide sequence ID" value="NZ_FCOR01000010.1"/>
</dbReference>
<keyword evidence="2 4" id="KW-0378">Hydrolase</keyword>
<dbReference type="SUPFAM" id="SSF54001">
    <property type="entry name" value="Cysteine proteinases"/>
    <property type="match status" value="1"/>
</dbReference>
<dbReference type="GO" id="GO:0005737">
    <property type="term" value="C:cytoplasm"/>
    <property type="evidence" value="ECO:0007669"/>
    <property type="project" value="TreeGrafter"/>
</dbReference>
<accession>A0A0X3AQN9</accession>
<keyword evidence="8" id="KW-1185">Reference proteome</keyword>
<keyword evidence="3 4" id="KW-0788">Thiol protease</keyword>
<dbReference type="PANTHER" id="PTHR10363:SF2">
    <property type="entry name" value="BLEOMYCIN HYDROLASE"/>
    <property type="match status" value="1"/>
</dbReference>
<dbReference type="Proteomes" id="UP000182761">
    <property type="component" value="Unassembled WGS sequence"/>
</dbReference>